<dbReference type="EMBL" id="JANPWB010000011">
    <property type="protein sequence ID" value="KAJ1124002.1"/>
    <property type="molecule type" value="Genomic_DNA"/>
</dbReference>
<organism evidence="1 2">
    <name type="scientific">Pleurodeles waltl</name>
    <name type="common">Iberian ribbed newt</name>
    <dbReference type="NCBI Taxonomy" id="8319"/>
    <lineage>
        <taxon>Eukaryota</taxon>
        <taxon>Metazoa</taxon>
        <taxon>Chordata</taxon>
        <taxon>Craniata</taxon>
        <taxon>Vertebrata</taxon>
        <taxon>Euteleostomi</taxon>
        <taxon>Amphibia</taxon>
        <taxon>Batrachia</taxon>
        <taxon>Caudata</taxon>
        <taxon>Salamandroidea</taxon>
        <taxon>Salamandridae</taxon>
        <taxon>Pleurodelinae</taxon>
        <taxon>Pleurodeles</taxon>
    </lineage>
</organism>
<reference evidence="1" key="1">
    <citation type="journal article" date="2022" name="bioRxiv">
        <title>Sequencing and chromosome-scale assembly of the giantPleurodeles waltlgenome.</title>
        <authorList>
            <person name="Brown T."/>
            <person name="Elewa A."/>
            <person name="Iarovenko S."/>
            <person name="Subramanian E."/>
            <person name="Araus A.J."/>
            <person name="Petzold A."/>
            <person name="Susuki M."/>
            <person name="Suzuki K.-i.T."/>
            <person name="Hayashi T."/>
            <person name="Toyoda A."/>
            <person name="Oliveira C."/>
            <person name="Osipova E."/>
            <person name="Leigh N.D."/>
            <person name="Simon A."/>
            <person name="Yun M.H."/>
        </authorList>
    </citation>
    <scope>NUCLEOTIDE SEQUENCE</scope>
    <source>
        <strain evidence="1">20211129_DDA</strain>
        <tissue evidence="1">Liver</tissue>
    </source>
</reference>
<name>A0AAV7P6U9_PLEWA</name>
<gene>
    <name evidence="1" type="ORF">NDU88_002466</name>
</gene>
<dbReference type="AlphaFoldDB" id="A0AAV7P6U9"/>
<keyword evidence="2" id="KW-1185">Reference proteome</keyword>
<comment type="caution">
    <text evidence="1">The sequence shown here is derived from an EMBL/GenBank/DDBJ whole genome shotgun (WGS) entry which is preliminary data.</text>
</comment>
<proteinExistence type="predicted"/>
<protein>
    <submittedName>
        <fullName evidence="1">Uncharacterized protein</fullName>
    </submittedName>
</protein>
<evidence type="ECO:0000313" key="2">
    <source>
        <dbReference type="Proteomes" id="UP001066276"/>
    </source>
</evidence>
<accession>A0AAV7P6U9</accession>
<dbReference type="Proteomes" id="UP001066276">
    <property type="component" value="Chromosome 7"/>
</dbReference>
<sequence length="78" mass="8969">MMDQLQVQPHALLETILKELHKLKDMQQKEMIANNQRLDKIEEAMGQLPLCLQDLEQQSIGFGRQLLGLGQEDPEEAE</sequence>
<evidence type="ECO:0000313" key="1">
    <source>
        <dbReference type="EMBL" id="KAJ1124002.1"/>
    </source>
</evidence>